<accession>A0A5B8YZG9</accession>
<proteinExistence type="predicted"/>
<dbReference type="InterPro" id="IPR050832">
    <property type="entry name" value="Bact_Acetyltransf"/>
</dbReference>
<feature type="domain" description="N-acetyltransferase" evidence="3">
    <location>
        <begin position="1"/>
        <end position="143"/>
    </location>
</feature>
<dbReference type="Proteomes" id="UP000321555">
    <property type="component" value="Chromosome"/>
</dbReference>
<evidence type="ECO:0000256" key="2">
    <source>
        <dbReference type="ARBA" id="ARBA00023315"/>
    </source>
</evidence>
<dbReference type="PROSITE" id="PS51186">
    <property type="entry name" value="GNAT"/>
    <property type="match status" value="1"/>
</dbReference>
<dbReference type="CDD" id="cd04301">
    <property type="entry name" value="NAT_SF"/>
    <property type="match status" value="1"/>
</dbReference>
<organism evidence="4 5">
    <name type="scientific">Cytobacillus dafuensis</name>
    <name type="common">Bacillus dafuensis</name>
    <dbReference type="NCBI Taxonomy" id="1742359"/>
    <lineage>
        <taxon>Bacteria</taxon>
        <taxon>Bacillati</taxon>
        <taxon>Bacillota</taxon>
        <taxon>Bacilli</taxon>
        <taxon>Bacillales</taxon>
        <taxon>Bacillaceae</taxon>
        <taxon>Cytobacillus</taxon>
    </lineage>
</organism>
<evidence type="ECO:0000256" key="1">
    <source>
        <dbReference type="ARBA" id="ARBA00022679"/>
    </source>
</evidence>
<keyword evidence="2" id="KW-0012">Acyltransferase</keyword>
<sequence length="143" mass="16003">MEIRKANANDIPELAALMTQLGYPTTIEKMKLRFTHIESSLSYYTLVATIDDKVVGMIGLVIGFYYEMDGSYARIVAFVVDSDYRNKGIGMKLIEEAENWARSTGATGIGLNSGKSQERENAYKFYIKMGYAEKSIGFVKSLI</sequence>
<keyword evidence="5" id="KW-1185">Reference proteome</keyword>
<dbReference type="Gene3D" id="3.40.630.30">
    <property type="match status" value="1"/>
</dbReference>
<dbReference type="PANTHER" id="PTHR43877:SF2">
    <property type="entry name" value="AMINOALKYLPHOSPHONATE N-ACETYLTRANSFERASE-RELATED"/>
    <property type="match status" value="1"/>
</dbReference>
<name>A0A5B8YZG9_CYTDA</name>
<reference evidence="5" key="1">
    <citation type="submission" date="2019-08" db="EMBL/GenBank/DDBJ databases">
        <authorList>
            <person name="Zheng X."/>
        </authorList>
    </citation>
    <scope>NUCLEOTIDE SEQUENCE [LARGE SCALE GENOMIC DNA]</scope>
    <source>
        <strain evidence="5">FJAT-25496</strain>
    </source>
</reference>
<protein>
    <submittedName>
        <fullName evidence="4">GNAT family N-acetyltransferase</fullName>
    </submittedName>
</protein>
<dbReference type="PANTHER" id="PTHR43877">
    <property type="entry name" value="AMINOALKYLPHOSPHONATE N-ACETYLTRANSFERASE-RELATED-RELATED"/>
    <property type="match status" value="1"/>
</dbReference>
<dbReference type="KEGG" id="bda:FSZ17_01675"/>
<dbReference type="Pfam" id="PF00583">
    <property type="entry name" value="Acetyltransf_1"/>
    <property type="match status" value="1"/>
</dbReference>
<dbReference type="RefSeq" id="WP_057776171.1">
    <property type="nucleotide sequence ID" value="NZ_CP042593.1"/>
</dbReference>
<keyword evidence="1 4" id="KW-0808">Transferase</keyword>
<dbReference type="InterPro" id="IPR000182">
    <property type="entry name" value="GNAT_dom"/>
</dbReference>
<dbReference type="GO" id="GO:0016747">
    <property type="term" value="F:acyltransferase activity, transferring groups other than amino-acyl groups"/>
    <property type="evidence" value="ECO:0007669"/>
    <property type="project" value="InterPro"/>
</dbReference>
<evidence type="ECO:0000259" key="3">
    <source>
        <dbReference type="PROSITE" id="PS51186"/>
    </source>
</evidence>
<dbReference type="STRING" id="1742359.GCA_001439625_01125"/>
<evidence type="ECO:0000313" key="5">
    <source>
        <dbReference type="Proteomes" id="UP000321555"/>
    </source>
</evidence>
<dbReference type="InterPro" id="IPR016181">
    <property type="entry name" value="Acyl_CoA_acyltransferase"/>
</dbReference>
<dbReference type="SUPFAM" id="SSF55729">
    <property type="entry name" value="Acyl-CoA N-acyltransferases (Nat)"/>
    <property type="match status" value="1"/>
</dbReference>
<dbReference type="EMBL" id="CP042593">
    <property type="protein sequence ID" value="QED46112.1"/>
    <property type="molecule type" value="Genomic_DNA"/>
</dbReference>
<gene>
    <name evidence="4" type="ORF">FSZ17_01675</name>
</gene>
<dbReference type="AlphaFoldDB" id="A0A5B8YZG9"/>
<dbReference type="OrthoDB" id="9797826at2"/>
<evidence type="ECO:0000313" key="4">
    <source>
        <dbReference type="EMBL" id="QED46112.1"/>
    </source>
</evidence>